<comment type="caution">
    <text evidence="3">The sequence shown here is derived from an EMBL/GenBank/DDBJ whole genome shotgun (WGS) entry which is preliminary data.</text>
</comment>
<dbReference type="Pfam" id="PF13602">
    <property type="entry name" value="ADH_zinc_N_2"/>
    <property type="match status" value="1"/>
</dbReference>
<dbReference type="InterPro" id="IPR036291">
    <property type="entry name" value="NAD(P)-bd_dom_sf"/>
</dbReference>
<reference evidence="3 4" key="1">
    <citation type="submission" date="2020-07" db="EMBL/GenBank/DDBJ databases">
        <title>Sequencing the genomes of 1000 actinobacteria strains.</title>
        <authorList>
            <person name="Klenk H.-P."/>
        </authorList>
    </citation>
    <scope>NUCLEOTIDE SEQUENCE [LARGE SCALE GENOMIC DNA]</scope>
    <source>
        <strain evidence="3 4">DSM 100723</strain>
    </source>
</reference>
<gene>
    <name evidence="3" type="ORF">FHX74_003413</name>
</gene>
<dbReference type="Pfam" id="PF08240">
    <property type="entry name" value="ADH_N"/>
    <property type="match status" value="1"/>
</dbReference>
<dbReference type="PANTHER" id="PTHR44154">
    <property type="entry name" value="QUINONE OXIDOREDUCTASE"/>
    <property type="match status" value="1"/>
</dbReference>
<sequence>MRAIGVRSWGGPDALEVVELPEPTTGPGQVRIRVHAAAVNPTDTLLRAGAQAARFEGRQPPWIPGMDAAGVVEEVAPDVDRFSVGDRVVALLVPASPTGGAYAEQVVLPAASVVHQPEGATQAESSTLLMNALTARLALDAVALGAGETVLVTGAAGAFGGYAVGLAQADGLRVLADAKPEDVDLVRRLGADVVLPRGEGFAAAVREVAPEGVAAVLDGALFNEQALPLVRPGGGLAVVRGWDAPAPVGVTVHPVMVGQHATKTEKLERLREQASDGTLPLRVADVLPASRAAEAHRRLEAGGVRGRLVLDLTTFD</sequence>
<dbReference type="EMBL" id="JACGWT010000006">
    <property type="protein sequence ID" value="MBA8795772.1"/>
    <property type="molecule type" value="Genomic_DNA"/>
</dbReference>
<dbReference type="Proteomes" id="UP000523079">
    <property type="component" value="Unassembled WGS sequence"/>
</dbReference>
<keyword evidence="1" id="KW-0521">NADP</keyword>
<evidence type="ECO:0000259" key="2">
    <source>
        <dbReference type="SMART" id="SM00829"/>
    </source>
</evidence>
<keyword evidence="4" id="KW-1185">Reference proteome</keyword>
<dbReference type="PANTHER" id="PTHR44154:SF1">
    <property type="entry name" value="QUINONE OXIDOREDUCTASE"/>
    <property type="match status" value="1"/>
</dbReference>
<dbReference type="InterPro" id="IPR051603">
    <property type="entry name" value="Zinc-ADH_QOR/CCCR"/>
</dbReference>
<protein>
    <submittedName>
        <fullName evidence="3">NADPH:quinone reductase-like Zn-dependent oxidoreductase</fullName>
    </submittedName>
</protein>
<dbReference type="InterPro" id="IPR011032">
    <property type="entry name" value="GroES-like_sf"/>
</dbReference>
<dbReference type="InterPro" id="IPR013154">
    <property type="entry name" value="ADH-like_N"/>
</dbReference>
<dbReference type="CDD" id="cd05289">
    <property type="entry name" value="MDR_like_2"/>
    <property type="match status" value="1"/>
</dbReference>
<proteinExistence type="predicted"/>
<dbReference type="Gene3D" id="3.90.180.10">
    <property type="entry name" value="Medium-chain alcohol dehydrogenases, catalytic domain"/>
    <property type="match status" value="1"/>
</dbReference>
<dbReference type="AlphaFoldDB" id="A0A7W3IV24"/>
<dbReference type="Gene3D" id="3.40.50.720">
    <property type="entry name" value="NAD(P)-binding Rossmann-like Domain"/>
    <property type="match status" value="1"/>
</dbReference>
<dbReference type="InterPro" id="IPR020843">
    <property type="entry name" value="ER"/>
</dbReference>
<dbReference type="SUPFAM" id="SSF50129">
    <property type="entry name" value="GroES-like"/>
    <property type="match status" value="1"/>
</dbReference>
<dbReference type="RefSeq" id="WP_182561398.1">
    <property type="nucleotide sequence ID" value="NZ_JACGWT010000006.1"/>
</dbReference>
<evidence type="ECO:0000256" key="1">
    <source>
        <dbReference type="ARBA" id="ARBA00022857"/>
    </source>
</evidence>
<organism evidence="3 4">
    <name type="scientific">Microlunatus kandeliicorticis</name>
    <dbReference type="NCBI Taxonomy" id="1759536"/>
    <lineage>
        <taxon>Bacteria</taxon>
        <taxon>Bacillati</taxon>
        <taxon>Actinomycetota</taxon>
        <taxon>Actinomycetes</taxon>
        <taxon>Propionibacteriales</taxon>
        <taxon>Propionibacteriaceae</taxon>
        <taxon>Microlunatus</taxon>
    </lineage>
</organism>
<dbReference type="SUPFAM" id="SSF51735">
    <property type="entry name" value="NAD(P)-binding Rossmann-fold domains"/>
    <property type="match status" value="1"/>
</dbReference>
<evidence type="ECO:0000313" key="3">
    <source>
        <dbReference type="EMBL" id="MBA8795772.1"/>
    </source>
</evidence>
<dbReference type="SMART" id="SM00829">
    <property type="entry name" value="PKS_ER"/>
    <property type="match status" value="1"/>
</dbReference>
<evidence type="ECO:0000313" key="4">
    <source>
        <dbReference type="Proteomes" id="UP000523079"/>
    </source>
</evidence>
<accession>A0A7W3IV24</accession>
<feature type="domain" description="Enoyl reductase (ER)" evidence="2">
    <location>
        <begin position="10"/>
        <end position="310"/>
    </location>
</feature>
<dbReference type="GO" id="GO:0016491">
    <property type="term" value="F:oxidoreductase activity"/>
    <property type="evidence" value="ECO:0007669"/>
    <property type="project" value="InterPro"/>
</dbReference>
<name>A0A7W3IV24_9ACTN</name>